<name>A0A154NAZ2_9SPHN</name>
<dbReference type="AlphaFoldDB" id="A0A154NAZ2"/>
<evidence type="ECO:0000313" key="1">
    <source>
        <dbReference type="EMBL" id="KZB96802.1"/>
    </source>
</evidence>
<keyword evidence="2" id="KW-1185">Reference proteome</keyword>
<sequence length="117" mass="13225">MIAELRALLTAENEPLKSIRPRGDAFCVSIRALVGPAGAPGEESFDFNVCSPAWLEYELDSHTIVEGRLLLIARTFDPQRVEDYVRKRIAQVSGDDWLTIAGKIARWSLWEFEDYSP</sequence>
<evidence type="ECO:0000313" key="2">
    <source>
        <dbReference type="Proteomes" id="UP000078460"/>
    </source>
</evidence>
<dbReference type="GeneID" id="93798393"/>
<dbReference type="EMBL" id="LQCK02000001">
    <property type="protein sequence ID" value="KZB96802.1"/>
    <property type="molecule type" value="Genomic_DNA"/>
</dbReference>
<protein>
    <submittedName>
        <fullName evidence="1">Uncharacterized protein</fullName>
    </submittedName>
</protein>
<dbReference type="RefSeq" id="WP_017979061.1">
    <property type="nucleotide sequence ID" value="NZ_CP017578.1"/>
</dbReference>
<dbReference type="OrthoDB" id="5521406at2"/>
<proteinExistence type="predicted"/>
<dbReference type="Pfam" id="PF15586">
    <property type="entry name" value="Imm8"/>
    <property type="match status" value="1"/>
</dbReference>
<dbReference type="InterPro" id="IPR028964">
    <property type="entry name" value="Imm8"/>
</dbReference>
<accession>A0A154NAZ2</accession>
<comment type="caution">
    <text evidence="1">The sequence shown here is derived from an EMBL/GenBank/DDBJ whole genome shotgun (WGS) entry which is preliminary data.</text>
</comment>
<reference evidence="1" key="1">
    <citation type="submission" date="2016-03" db="EMBL/GenBank/DDBJ databases">
        <title>Sphingomonas melonis TY, whole genome shotgun sequencing.</title>
        <authorList>
            <person name="Wang H."/>
            <person name="Zhu P."/>
        </authorList>
    </citation>
    <scope>NUCLEOTIDE SEQUENCE [LARGE SCALE GENOMIC DNA]</scope>
    <source>
        <strain evidence="1">TY</strain>
    </source>
</reference>
<gene>
    <name evidence="1" type="ORF">AVM11_01270</name>
</gene>
<dbReference type="Proteomes" id="UP000078460">
    <property type="component" value="Unassembled WGS sequence"/>
</dbReference>
<organism evidence="1 2">
    <name type="scientific">Sphingomonas melonis TY</name>
    <dbReference type="NCBI Taxonomy" id="621456"/>
    <lineage>
        <taxon>Bacteria</taxon>
        <taxon>Pseudomonadati</taxon>
        <taxon>Pseudomonadota</taxon>
        <taxon>Alphaproteobacteria</taxon>
        <taxon>Sphingomonadales</taxon>
        <taxon>Sphingomonadaceae</taxon>
        <taxon>Sphingomonas</taxon>
    </lineage>
</organism>